<feature type="domain" description="Major facilitator superfamily (MFS) profile" evidence="8">
    <location>
        <begin position="19"/>
        <end position="505"/>
    </location>
</feature>
<feature type="transmembrane region" description="Helical" evidence="7">
    <location>
        <begin position="85"/>
        <end position="102"/>
    </location>
</feature>
<feature type="transmembrane region" description="Helical" evidence="7">
    <location>
        <begin position="108"/>
        <end position="131"/>
    </location>
</feature>
<dbReference type="RefSeq" id="WP_271336853.1">
    <property type="nucleotide sequence ID" value="NZ_JAMZNK010000027.1"/>
</dbReference>
<evidence type="ECO:0000256" key="3">
    <source>
        <dbReference type="ARBA" id="ARBA00022475"/>
    </source>
</evidence>
<feature type="transmembrane region" description="Helical" evidence="7">
    <location>
        <begin position="234"/>
        <end position="252"/>
    </location>
</feature>
<keyword evidence="3" id="KW-1003">Cell membrane</keyword>
<feature type="transmembrane region" description="Helical" evidence="7">
    <location>
        <begin position="307"/>
        <end position="332"/>
    </location>
</feature>
<dbReference type="InterPro" id="IPR036259">
    <property type="entry name" value="MFS_trans_sf"/>
</dbReference>
<evidence type="ECO:0000313" key="10">
    <source>
        <dbReference type="Proteomes" id="UP001212170"/>
    </source>
</evidence>
<dbReference type="InterPro" id="IPR011701">
    <property type="entry name" value="MFS"/>
</dbReference>
<keyword evidence="2" id="KW-0813">Transport</keyword>
<dbReference type="PROSITE" id="PS50850">
    <property type="entry name" value="MFS"/>
    <property type="match status" value="1"/>
</dbReference>
<evidence type="ECO:0000313" key="9">
    <source>
        <dbReference type="EMBL" id="MDA6071041.1"/>
    </source>
</evidence>
<feature type="transmembrane region" description="Helical" evidence="7">
    <location>
        <begin position="174"/>
        <end position="194"/>
    </location>
</feature>
<protein>
    <submittedName>
        <fullName evidence="9">MFS transporter</fullName>
    </submittedName>
</protein>
<dbReference type="PANTHER" id="PTHR42718">
    <property type="entry name" value="MAJOR FACILITATOR SUPERFAMILY MULTIDRUG TRANSPORTER MFSC"/>
    <property type="match status" value="1"/>
</dbReference>
<feature type="transmembrane region" description="Helical" evidence="7">
    <location>
        <begin position="477"/>
        <end position="499"/>
    </location>
</feature>
<comment type="caution">
    <text evidence="9">The sequence shown here is derived from an EMBL/GenBank/DDBJ whole genome shotgun (WGS) entry which is preliminary data.</text>
</comment>
<dbReference type="PANTHER" id="PTHR42718:SF47">
    <property type="entry name" value="METHYL VIOLOGEN RESISTANCE PROTEIN SMVA"/>
    <property type="match status" value="1"/>
</dbReference>
<evidence type="ECO:0000259" key="8">
    <source>
        <dbReference type="PROSITE" id="PS50850"/>
    </source>
</evidence>
<proteinExistence type="predicted"/>
<feature type="transmembrane region" description="Helical" evidence="7">
    <location>
        <begin position="339"/>
        <end position="360"/>
    </location>
</feature>
<comment type="subcellular location">
    <subcellularLocation>
        <location evidence="1">Cell membrane</location>
        <topology evidence="1">Multi-pass membrane protein</topology>
    </subcellularLocation>
</comment>
<keyword evidence="6 7" id="KW-0472">Membrane</keyword>
<evidence type="ECO:0000256" key="7">
    <source>
        <dbReference type="SAM" id="Phobius"/>
    </source>
</evidence>
<organism evidence="9 10">
    <name type="scientific">Flavobacterium azizsancarii</name>
    <dbReference type="NCBI Taxonomy" id="2961580"/>
    <lineage>
        <taxon>Bacteria</taxon>
        <taxon>Pseudomonadati</taxon>
        <taxon>Bacteroidota</taxon>
        <taxon>Flavobacteriia</taxon>
        <taxon>Flavobacteriales</taxon>
        <taxon>Flavobacteriaceae</taxon>
        <taxon>Flavobacterium</taxon>
    </lineage>
</organism>
<evidence type="ECO:0000256" key="2">
    <source>
        <dbReference type="ARBA" id="ARBA00022448"/>
    </source>
</evidence>
<dbReference type="Gene3D" id="1.20.1250.20">
    <property type="entry name" value="MFS general substrate transporter like domains"/>
    <property type="match status" value="1"/>
</dbReference>
<feature type="transmembrane region" description="Helical" evidence="7">
    <location>
        <begin position="206"/>
        <end position="228"/>
    </location>
</feature>
<dbReference type="EMBL" id="JAMZNK010000027">
    <property type="protein sequence ID" value="MDA6071041.1"/>
    <property type="molecule type" value="Genomic_DNA"/>
</dbReference>
<evidence type="ECO:0000256" key="6">
    <source>
        <dbReference type="ARBA" id="ARBA00023136"/>
    </source>
</evidence>
<accession>A0ABT4WER0</accession>
<keyword evidence="5 7" id="KW-1133">Transmembrane helix</keyword>
<evidence type="ECO:0000256" key="4">
    <source>
        <dbReference type="ARBA" id="ARBA00022692"/>
    </source>
</evidence>
<feature type="transmembrane region" description="Helical" evidence="7">
    <location>
        <begin position="366"/>
        <end position="385"/>
    </location>
</feature>
<evidence type="ECO:0000256" key="5">
    <source>
        <dbReference type="ARBA" id="ARBA00022989"/>
    </source>
</evidence>
<feature type="transmembrane region" description="Helical" evidence="7">
    <location>
        <begin position="273"/>
        <end position="295"/>
    </location>
</feature>
<evidence type="ECO:0000256" key="1">
    <source>
        <dbReference type="ARBA" id="ARBA00004651"/>
    </source>
</evidence>
<sequence>MNKLIGSPKKKAKINEWLILAIIILALIPVTIDATILHIAIPSLTLSLGATGNEVIWIIDTYPLIMAGLLLPMGVLGDKIGHKKILIFGVSIFALASLFAGLSTQPLYLILSRALLALGGSMIMPVTLAIIRQTFPDQEKCGRALGIWAAVGTMGAAIGPLIGGILVEYYSWEAVFLINIPLLLIVIPLIWFGVPNGISDPKKPWIFKDACLLLIGVIVFVYALKSIFKENQSLYVSAIAGLFGFLLLRWFFKKQKNTDTAMIDISLLQNKQILFAMLLCFVPMAVIVGFEFLLAQELQFVHKFSPINAGLFMIPFAFSSALAGPLTGYLIGKIGFRKLIITVLFISSFSFFMLSTLNFSSLTIPVFGWLVVLGFSLGMILMAATNSIMATAPIDKAGTAGSMESIAYELGTGLGIAFFGIVLSQVFIRKFSISKDLLSEIGNKSYNSISDVLIIANNLDAAKQQEMKNAAMIAFQGAHNIVLIVAGSILGILALAIIFSGSKKTTKLNL</sequence>
<keyword evidence="4 7" id="KW-0812">Transmembrane</keyword>
<feature type="transmembrane region" description="Helical" evidence="7">
    <location>
        <begin position="406"/>
        <end position="428"/>
    </location>
</feature>
<dbReference type="InterPro" id="IPR020846">
    <property type="entry name" value="MFS_dom"/>
</dbReference>
<feature type="transmembrane region" description="Helical" evidence="7">
    <location>
        <begin position="55"/>
        <end position="73"/>
    </location>
</feature>
<reference evidence="9 10" key="1">
    <citation type="journal article" date="2023" name="Chemosphere">
        <title>Whole genome analysis of Flavobacterium aziz-sancarii sp. nov., isolated from Ardley Island (Antarctica), revealed a rich resistome and bioremediation potential.</title>
        <authorList>
            <person name="Otur C."/>
            <person name="Okay S."/>
            <person name="Kurt-Kizildogan A."/>
        </authorList>
    </citation>
    <scope>NUCLEOTIDE SEQUENCE [LARGE SCALE GENOMIC DNA]</scope>
    <source>
        <strain evidence="9 10">AC</strain>
    </source>
</reference>
<dbReference type="CDD" id="cd17321">
    <property type="entry name" value="MFS_MMR_MDR_like"/>
    <property type="match status" value="1"/>
</dbReference>
<dbReference type="Gene3D" id="1.20.1720.10">
    <property type="entry name" value="Multidrug resistance protein D"/>
    <property type="match status" value="1"/>
</dbReference>
<feature type="transmembrane region" description="Helical" evidence="7">
    <location>
        <begin position="17"/>
        <end position="40"/>
    </location>
</feature>
<gene>
    <name evidence="9" type="ORF">NJT12_15610</name>
</gene>
<name>A0ABT4WER0_9FLAO</name>
<dbReference type="Proteomes" id="UP001212170">
    <property type="component" value="Unassembled WGS sequence"/>
</dbReference>
<feature type="transmembrane region" description="Helical" evidence="7">
    <location>
        <begin position="143"/>
        <end position="162"/>
    </location>
</feature>
<keyword evidence="10" id="KW-1185">Reference proteome</keyword>
<dbReference type="Pfam" id="PF07690">
    <property type="entry name" value="MFS_1"/>
    <property type="match status" value="1"/>
</dbReference>
<dbReference type="SUPFAM" id="SSF103473">
    <property type="entry name" value="MFS general substrate transporter"/>
    <property type="match status" value="1"/>
</dbReference>
<dbReference type="PRINTS" id="PR01036">
    <property type="entry name" value="TCRTETB"/>
</dbReference>